<dbReference type="PROSITE" id="PS51318">
    <property type="entry name" value="TAT"/>
    <property type="match status" value="1"/>
</dbReference>
<evidence type="ECO:0000256" key="6">
    <source>
        <dbReference type="ARBA" id="ARBA00023136"/>
    </source>
</evidence>
<evidence type="ECO:0000256" key="3">
    <source>
        <dbReference type="ARBA" id="ARBA00022475"/>
    </source>
</evidence>
<keyword evidence="5" id="KW-0406">Ion transport</keyword>
<dbReference type="SUPFAM" id="SSF53850">
    <property type="entry name" value="Periplasmic binding protein-like II"/>
    <property type="match status" value="1"/>
</dbReference>
<organism evidence="9 10">
    <name type="scientific">Stenomitos frigidus AS-A4</name>
    <dbReference type="NCBI Taxonomy" id="2933935"/>
    <lineage>
        <taxon>Bacteria</taxon>
        <taxon>Bacillati</taxon>
        <taxon>Cyanobacteriota</taxon>
        <taxon>Cyanophyceae</taxon>
        <taxon>Leptolyngbyales</taxon>
        <taxon>Leptolyngbyaceae</taxon>
        <taxon>Stenomitos</taxon>
    </lineage>
</organism>
<proteinExistence type="inferred from homology"/>
<keyword evidence="10" id="KW-1185">Reference proteome</keyword>
<accession>A0ABV0KMP6</accession>
<evidence type="ECO:0000256" key="7">
    <source>
        <dbReference type="ARBA" id="ARBA00024031"/>
    </source>
</evidence>
<name>A0ABV0KMP6_9CYAN</name>
<evidence type="ECO:0000313" key="9">
    <source>
        <dbReference type="EMBL" id="MEP1060475.1"/>
    </source>
</evidence>
<dbReference type="PANTHER" id="PTHR30024:SF43">
    <property type="entry name" value="BLL4572 PROTEIN"/>
    <property type="match status" value="1"/>
</dbReference>
<evidence type="ECO:0000256" key="4">
    <source>
        <dbReference type="ARBA" id="ARBA00022519"/>
    </source>
</evidence>
<sequence length="419" mass="45915">MAWSNMCACCGMSRRDFLKLTGLFSTSLGVTLATGCQPTTPQASTNPNASASPSASPSSVGADQPVKIGYLPITDAAPLLIAHAKKFYEAEGLTAEPPRLFRSWAQVTEAFLARQVNVVHVLSPITVSLRYGRKFPAKVVAWNHTNGSALTVLPDIETPKDLGGKTIAVPFWYSIHNIVLQQVLKKEGLTVTRKPKDAAIAANEVNLVVLPPPDMMSALANQSIGGYIVAEPFNAAAENLKRGKILRFTGDVWKDHACCVVFMHEDDTTQRKAWTQGVVNAIVKAQAWIRDNREETAQLLSKDGSGKYTPHPLPALQRTLTYYDKEFYGKQGAIQHPDWGINRIDFQPYPFPSYTEELVRLLKETQVEGDTAFLKALNPKQVATDLVDDSFVKTALQQVGGLQTFGLKDNFSRAETIAV</sequence>
<feature type="region of interest" description="Disordered" evidence="8">
    <location>
        <begin position="38"/>
        <end position="61"/>
    </location>
</feature>
<evidence type="ECO:0000256" key="8">
    <source>
        <dbReference type="SAM" id="MobiDB-lite"/>
    </source>
</evidence>
<keyword evidence="6" id="KW-0472">Membrane</keyword>
<dbReference type="InterPro" id="IPR044527">
    <property type="entry name" value="NrtA/CpmA_ABC-bd_dom"/>
</dbReference>
<reference evidence="9 10" key="1">
    <citation type="submission" date="2022-04" db="EMBL/GenBank/DDBJ databases">
        <title>Positive selection, recombination, and allopatry shape intraspecific diversity of widespread and dominant cyanobacteria.</title>
        <authorList>
            <person name="Wei J."/>
            <person name="Shu W."/>
            <person name="Hu C."/>
        </authorList>
    </citation>
    <scope>NUCLEOTIDE SEQUENCE [LARGE SCALE GENOMIC DNA]</scope>
    <source>
        <strain evidence="9 10">AS-A4</strain>
    </source>
</reference>
<keyword evidence="4" id="KW-0997">Cell inner membrane</keyword>
<dbReference type="Proteomes" id="UP001476950">
    <property type="component" value="Unassembled WGS sequence"/>
</dbReference>
<evidence type="ECO:0000313" key="10">
    <source>
        <dbReference type="Proteomes" id="UP001476950"/>
    </source>
</evidence>
<comment type="subcellular location">
    <subcellularLocation>
        <location evidence="1">Cell inner membrane</location>
    </subcellularLocation>
</comment>
<dbReference type="CDD" id="cd13553">
    <property type="entry name" value="PBP2_NrtA_CpmA_like"/>
    <property type="match status" value="1"/>
</dbReference>
<dbReference type="RefSeq" id="WP_190452488.1">
    <property type="nucleotide sequence ID" value="NZ_JAMPLM010000018.1"/>
</dbReference>
<dbReference type="EMBL" id="JAMPLM010000018">
    <property type="protein sequence ID" value="MEP1060475.1"/>
    <property type="molecule type" value="Genomic_DNA"/>
</dbReference>
<gene>
    <name evidence="9" type="ORF">NDI38_18750</name>
</gene>
<dbReference type="PANTHER" id="PTHR30024">
    <property type="entry name" value="ALIPHATIC SULFONATES-BINDING PROTEIN-RELATED"/>
    <property type="match status" value="1"/>
</dbReference>
<keyword evidence="2" id="KW-0813">Transport</keyword>
<evidence type="ECO:0000256" key="5">
    <source>
        <dbReference type="ARBA" id="ARBA00023065"/>
    </source>
</evidence>
<comment type="similarity">
    <text evidence="7">Belongs to the CmpA/NrtA family.</text>
</comment>
<comment type="caution">
    <text evidence="9">The sequence shown here is derived from an EMBL/GenBank/DDBJ whole genome shotgun (WGS) entry which is preliminary data.</text>
</comment>
<evidence type="ECO:0000256" key="1">
    <source>
        <dbReference type="ARBA" id="ARBA00004533"/>
    </source>
</evidence>
<feature type="compositionally biased region" description="Low complexity" evidence="8">
    <location>
        <begin position="41"/>
        <end position="59"/>
    </location>
</feature>
<dbReference type="Gene3D" id="3.40.190.10">
    <property type="entry name" value="Periplasmic binding protein-like II"/>
    <property type="match status" value="2"/>
</dbReference>
<protein>
    <submittedName>
        <fullName evidence="9">ABC transporter substrate-binding protein</fullName>
    </submittedName>
</protein>
<dbReference type="Pfam" id="PF13379">
    <property type="entry name" value="NMT1_2"/>
    <property type="match status" value="1"/>
</dbReference>
<keyword evidence="3" id="KW-1003">Cell membrane</keyword>
<evidence type="ECO:0000256" key="2">
    <source>
        <dbReference type="ARBA" id="ARBA00022448"/>
    </source>
</evidence>
<dbReference type="InterPro" id="IPR006311">
    <property type="entry name" value="TAT_signal"/>
</dbReference>